<feature type="region of interest" description="Disordered" evidence="3">
    <location>
        <begin position="176"/>
        <end position="214"/>
    </location>
</feature>
<dbReference type="Proteomes" id="UP000757232">
    <property type="component" value="Unassembled WGS sequence"/>
</dbReference>
<dbReference type="InterPro" id="IPR036028">
    <property type="entry name" value="SH3-like_dom_sf"/>
</dbReference>
<feature type="compositionally biased region" description="Polar residues" evidence="3">
    <location>
        <begin position="1301"/>
        <end position="1317"/>
    </location>
</feature>
<feature type="compositionally biased region" description="Low complexity" evidence="3">
    <location>
        <begin position="626"/>
        <end position="639"/>
    </location>
</feature>
<feature type="compositionally biased region" description="Acidic residues" evidence="3">
    <location>
        <begin position="43"/>
        <end position="53"/>
    </location>
</feature>
<feature type="compositionally biased region" description="Low complexity" evidence="3">
    <location>
        <begin position="601"/>
        <end position="618"/>
    </location>
</feature>
<feature type="region of interest" description="Disordered" evidence="3">
    <location>
        <begin position="1354"/>
        <end position="1380"/>
    </location>
</feature>
<evidence type="ECO:0000256" key="2">
    <source>
        <dbReference type="PROSITE-ProRule" id="PRU00192"/>
    </source>
</evidence>
<feature type="compositionally biased region" description="Basic and acidic residues" evidence="3">
    <location>
        <begin position="59"/>
        <end position="71"/>
    </location>
</feature>
<evidence type="ECO:0000259" key="4">
    <source>
        <dbReference type="PROSITE" id="PS50002"/>
    </source>
</evidence>
<dbReference type="InterPro" id="IPR029071">
    <property type="entry name" value="Ubiquitin-like_domsf"/>
</dbReference>
<organism evidence="6 7">
    <name type="scientific">Sanghuangporus baumii</name>
    <name type="common">Phellinus baumii</name>
    <dbReference type="NCBI Taxonomy" id="108892"/>
    <lineage>
        <taxon>Eukaryota</taxon>
        <taxon>Fungi</taxon>
        <taxon>Dikarya</taxon>
        <taxon>Basidiomycota</taxon>
        <taxon>Agaricomycotina</taxon>
        <taxon>Agaricomycetes</taxon>
        <taxon>Hymenochaetales</taxon>
        <taxon>Hymenochaetaceae</taxon>
        <taxon>Sanghuangporus</taxon>
    </lineage>
</organism>
<feature type="compositionally biased region" description="Polar residues" evidence="3">
    <location>
        <begin position="880"/>
        <end position="897"/>
    </location>
</feature>
<feature type="compositionally biased region" description="Basic and acidic residues" evidence="3">
    <location>
        <begin position="425"/>
        <end position="449"/>
    </location>
</feature>
<feature type="compositionally biased region" description="Basic and acidic residues" evidence="3">
    <location>
        <begin position="472"/>
        <end position="485"/>
    </location>
</feature>
<feature type="compositionally biased region" description="Acidic residues" evidence="3">
    <location>
        <begin position="234"/>
        <end position="253"/>
    </location>
</feature>
<dbReference type="SUPFAM" id="SSF54236">
    <property type="entry name" value="Ubiquitin-like"/>
    <property type="match status" value="1"/>
</dbReference>
<feature type="compositionally biased region" description="Polar residues" evidence="3">
    <location>
        <begin position="28"/>
        <end position="42"/>
    </location>
</feature>
<dbReference type="Pfam" id="PF00018">
    <property type="entry name" value="SH3_1"/>
    <property type="match status" value="1"/>
</dbReference>
<name>A0A9Q5I1J3_SANBA</name>
<keyword evidence="7" id="KW-1185">Reference proteome</keyword>
<feature type="domain" description="SH3" evidence="4">
    <location>
        <begin position="99"/>
        <end position="160"/>
    </location>
</feature>
<evidence type="ECO:0008006" key="8">
    <source>
        <dbReference type="Google" id="ProtNLM"/>
    </source>
</evidence>
<feature type="compositionally biased region" description="Acidic residues" evidence="3">
    <location>
        <begin position="72"/>
        <end position="81"/>
    </location>
</feature>
<protein>
    <recommendedName>
        <fullName evidence="8">SH3 domain-containing protein</fullName>
    </recommendedName>
</protein>
<feature type="compositionally biased region" description="Low complexity" evidence="3">
    <location>
        <begin position="82"/>
        <end position="92"/>
    </location>
</feature>
<feature type="compositionally biased region" description="Low complexity" evidence="3">
    <location>
        <begin position="321"/>
        <end position="354"/>
    </location>
</feature>
<evidence type="ECO:0000256" key="3">
    <source>
        <dbReference type="SAM" id="MobiDB-lite"/>
    </source>
</evidence>
<feature type="region of interest" description="Disordered" evidence="3">
    <location>
        <begin position="1"/>
        <end position="92"/>
    </location>
</feature>
<feature type="compositionally biased region" description="Basic and acidic residues" evidence="3">
    <location>
        <begin position="8"/>
        <end position="25"/>
    </location>
</feature>
<evidence type="ECO:0000256" key="1">
    <source>
        <dbReference type="ARBA" id="ARBA00022443"/>
    </source>
</evidence>
<feature type="compositionally biased region" description="Basic and acidic residues" evidence="3">
    <location>
        <begin position="501"/>
        <end position="518"/>
    </location>
</feature>
<feature type="compositionally biased region" description="Low complexity" evidence="3">
    <location>
        <begin position="1260"/>
        <end position="1274"/>
    </location>
</feature>
<feature type="compositionally biased region" description="Basic and acidic residues" evidence="3">
    <location>
        <begin position="377"/>
        <end position="386"/>
    </location>
</feature>
<comment type="caution">
    <text evidence="6">The sequence shown here is derived from an EMBL/GenBank/DDBJ whole genome shotgun (WGS) entry which is preliminary data.</text>
</comment>
<feature type="region of interest" description="Disordered" evidence="3">
    <location>
        <begin position="1254"/>
        <end position="1338"/>
    </location>
</feature>
<dbReference type="PANTHER" id="PTHR47775:SF1">
    <property type="entry name" value="BUD SITE SELECTION PROTEIN 14"/>
    <property type="match status" value="1"/>
</dbReference>
<feature type="compositionally biased region" description="Low complexity" evidence="3">
    <location>
        <begin position="1318"/>
        <end position="1329"/>
    </location>
</feature>
<reference evidence="6" key="1">
    <citation type="submission" date="2016-06" db="EMBL/GenBank/DDBJ databases">
        <title>Draft Genome sequence of the fungus Inonotus baumii.</title>
        <authorList>
            <person name="Zhu H."/>
            <person name="Lin W."/>
        </authorList>
    </citation>
    <scope>NUCLEOTIDE SEQUENCE</scope>
    <source>
        <strain evidence="6">821</strain>
    </source>
</reference>
<dbReference type="PROSITE" id="PS50200">
    <property type="entry name" value="RA"/>
    <property type="match status" value="1"/>
</dbReference>
<dbReference type="SUPFAM" id="SSF81995">
    <property type="entry name" value="beta-sandwich domain of Sec23/24"/>
    <property type="match status" value="1"/>
</dbReference>
<dbReference type="GO" id="GO:0007165">
    <property type="term" value="P:signal transduction"/>
    <property type="evidence" value="ECO:0007669"/>
    <property type="project" value="InterPro"/>
</dbReference>
<dbReference type="InterPro" id="IPR001452">
    <property type="entry name" value="SH3_domain"/>
</dbReference>
<dbReference type="CDD" id="cd17043">
    <property type="entry name" value="RA"/>
    <property type="match status" value="1"/>
</dbReference>
<dbReference type="Gene3D" id="2.30.30.40">
    <property type="entry name" value="SH3 Domains"/>
    <property type="match status" value="1"/>
</dbReference>
<feature type="compositionally biased region" description="Polar residues" evidence="3">
    <location>
        <begin position="905"/>
        <end position="920"/>
    </location>
</feature>
<feature type="domain" description="Ras-associating" evidence="5">
    <location>
        <begin position="742"/>
        <end position="873"/>
    </location>
</feature>
<feature type="compositionally biased region" description="Low complexity" evidence="3">
    <location>
        <begin position="563"/>
        <end position="576"/>
    </location>
</feature>
<dbReference type="InterPro" id="IPR053039">
    <property type="entry name" value="Polarity_Bud-Selection_Reg"/>
</dbReference>
<feature type="compositionally biased region" description="Basic and acidic residues" evidence="3">
    <location>
        <begin position="394"/>
        <end position="403"/>
    </location>
</feature>
<evidence type="ECO:0000259" key="5">
    <source>
        <dbReference type="PROSITE" id="PS50200"/>
    </source>
</evidence>
<dbReference type="InterPro" id="IPR000159">
    <property type="entry name" value="RA_dom"/>
</dbReference>
<feature type="region of interest" description="Disordered" evidence="3">
    <location>
        <begin position="1118"/>
        <end position="1138"/>
    </location>
</feature>
<feature type="compositionally biased region" description="Polar residues" evidence="3">
    <location>
        <begin position="363"/>
        <end position="372"/>
    </location>
</feature>
<dbReference type="PROSITE" id="PS50002">
    <property type="entry name" value="SH3"/>
    <property type="match status" value="1"/>
</dbReference>
<feature type="region of interest" description="Disordered" evidence="3">
    <location>
        <begin position="873"/>
        <end position="920"/>
    </location>
</feature>
<dbReference type="SMART" id="SM00326">
    <property type="entry name" value="SH3"/>
    <property type="match status" value="1"/>
</dbReference>
<feature type="compositionally biased region" description="Low complexity" evidence="3">
    <location>
        <begin position="684"/>
        <end position="699"/>
    </location>
</feature>
<sequence>MQPHRPRRQDTFDLRDRIHPDDTKHAHQQQYGQMDTEQSIMEDSSDAEGDEIGQEVMEPLEHNYGAERDHDLDDNEEDDTIGDYMSDSSSSLSIPNESIDFDLVYSLTNFSATVEGQASVVKGDSLFLMDDSNSYWWLVRVLKTQEVGYIPAENIETPFERLARLNRHRNVDLASATQAEVDSTNPAASKSSRNRNRVQIDAPGGDASATNGDKRGVAFHRQSSIFRYPPAVWNEDEEEGEAEWSEDDVEIEDAPVKDVSTPAEEQNEANMIVGSESKAAEDLTAAQRKQTDDVEMQMSDERGSVIPAALRAGPYAAGKIQQTDQQVEQQDQSQNQLQQQQLQQQGQQPQLRSQTSRERLVAQQGTDQQARSPQIRDPAEETETKRLVITPSIARDEPIREESQQQQSQQQTGPGPLLPSAIIQKHQEQLEQERKRAREEIEAAEEAARKRTASAKGRGDIGLGPAPIQSQQRKEMQRSASEETRSTASPAPSGHAKLRKERSDKDKDSEDSERDSTKEKKKKGSVFSGLFGRKKDKDKGSKASIENMAAVAAADGRTRGSEESSATVSSSAHSHVQTPYTSVPPESGGRGVVSPAPVARQQLQQRVVTPVQQPQQIQVPPPPSQLPQQEQQQPATIQVSQHASSLRERDQQQQALYSEYLKRSPSSPPEQPSYATQSASLVMPSQPSGSLSSSPSSSGFGLGLAPVNASFRTPSGRPGSLILSPASGVEGQNGMSVPELSVIRVFAGDNLQSDATFKTVLLNTSTTAADLVRQSMQRFRFAAGEDASDYYLTVKQVEGGTTLKLTPDMKPLGVFEQLVEEAEQMPMRVKRSSMGSISSVASNLSSHPAIKKLPMNDFTDDSAVKFYLNRVGDEEKDGSNADNDSLSTVGKSGSEADSSLRGRTLSVSNSDLSNASPERFSSPSVRFAMQLVIYPEELPDNMVFDPHTEAIVFKETLRERSGSSSAVNPDIHQNLRKKYFNFPKNITVAEVIELGLERFGILEGVVDGGDEVEDKLTKRRSTLRVRYILTVQVDGQERELQPSSKVIDAFPRPPTYRRSSEIRRRSVDSAQLLLGSPEDIQSDDPVFILRRAVAYRPTSNRQHRLSAPLDELALSHLHRDTASSDRGSTSGETKTRQMSRQEIIAAQRAASRANQKAILSAQANSQRGIDVMLPDKAMLRSQRIDTDSKMRYSYVQPDGETYDVSDIVEEELKTSNSMQSIPASGSESSMNDLLSGAMKGGQPSTLINRVLDKIKNGPVSQSTSTSTFRSTSPSMYSEDGQSEGSGSRAATPTALGVASHRSITPTANKDINASRSRSVTPTAASSSDTSSHHQYQPSIESVLSDVSSDYRTAASATPVANAPSRLAMSPSPIQGAKRPRIPKDEFGLTEMLAVIHSKAMLGKEPRPPSPDEVDKLFFGTPIDPETVHPQIRDVYAGTFKKMKEIDMELDTLLQKALKLF</sequence>
<dbReference type="Gene3D" id="3.10.20.90">
    <property type="entry name" value="Phosphatidylinositol 3-kinase Catalytic Subunit, Chain A, domain 1"/>
    <property type="match status" value="1"/>
</dbReference>
<feature type="compositionally biased region" description="Polar residues" evidence="3">
    <location>
        <begin position="1124"/>
        <end position="1138"/>
    </location>
</feature>
<dbReference type="GO" id="GO:0008104">
    <property type="term" value="P:intracellular protein localization"/>
    <property type="evidence" value="ECO:0007669"/>
    <property type="project" value="TreeGrafter"/>
</dbReference>
<dbReference type="SUPFAM" id="SSF50044">
    <property type="entry name" value="SH3-domain"/>
    <property type="match status" value="1"/>
</dbReference>
<keyword evidence="1 2" id="KW-0728">SH3 domain</keyword>
<dbReference type="PANTHER" id="PTHR47775">
    <property type="entry name" value="BUD SITE SELECTION PROTEIN 14"/>
    <property type="match status" value="1"/>
</dbReference>
<feature type="region of interest" description="Disordered" evidence="3">
    <location>
        <begin position="230"/>
        <end position="699"/>
    </location>
</feature>
<gene>
    <name evidence="6" type="ORF">A7U60_g2837</name>
</gene>
<accession>A0A9Q5I1J3</accession>
<dbReference type="GO" id="GO:0015630">
    <property type="term" value="C:microtubule cytoskeleton"/>
    <property type="evidence" value="ECO:0007669"/>
    <property type="project" value="TreeGrafter"/>
</dbReference>
<evidence type="ECO:0000313" key="7">
    <source>
        <dbReference type="Proteomes" id="UP000757232"/>
    </source>
</evidence>
<dbReference type="GO" id="GO:0051286">
    <property type="term" value="C:cell tip"/>
    <property type="evidence" value="ECO:0007669"/>
    <property type="project" value="TreeGrafter"/>
</dbReference>
<dbReference type="OrthoDB" id="15425at2759"/>
<dbReference type="SMART" id="SM00314">
    <property type="entry name" value="RA"/>
    <property type="match status" value="1"/>
</dbReference>
<feature type="compositionally biased region" description="Polar residues" evidence="3">
    <location>
        <begin position="176"/>
        <end position="191"/>
    </location>
</feature>
<dbReference type="EMBL" id="LNZH02000144">
    <property type="protein sequence ID" value="OCB89981.1"/>
    <property type="molecule type" value="Genomic_DNA"/>
</dbReference>
<evidence type="ECO:0000313" key="6">
    <source>
        <dbReference type="EMBL" id="OCB89981.1"/>
    </source>
</evidence>
<proteinExistence type="predicted"/>
<dbReference type="Pfam" id="PF00788">
    <property type="entry name" value="RA"/>
    <property type="match status" value="1"/>
</dbReference>
<dbReference type="GO" id="GO:0030950">
    <property type="term" value="P:establishment or maintenance of actin cytoskeleton polarity"/>
    <property type="evidence" value="ECO:0007669"/>
    <property type="project" value="TreeGrafter"/>
</dbReference>